<sequence length="758" mass="83795">MQGQRRTVGSFPTIISMRQGPSSRGTDTNHQSSLNHVQNAVDSRFSDYRGSFGEAAYLCSTSHDIQSFSCWNLGESSSRLNLTNQSNVEGLKSEHGLSSSYNATSEDDLEYEERQFEPNRIIFPVSSSNNLHGNQSRVYPPFWQGSSSNHVTQHVSLDMGHVANASDRGKGKKASSSVDDYNSSGIDREKTLFGSASCNYIGPSSENSGSMAWVEGDSSSSLVDWGPSCKRKALEGSSRQLCSGGSSSTLAQSENDYWPIGPADPNTSSNLSDVTTLEDIPVTSPPLLQNVRNEVRQKASNAFPLISIAENLERPVRNFNRRMSQLQDQESIHVNLPSIGCFRLQNHSSLNQIPSSQSLNDSLELRLIAEVTTANSGTSLNQSPAQRIHSFPLSRIANPRWGRSSFSYNSGDRVIREDFNLRVFPRDSTEHPMNAPASSQYEPTRWHTPSANVNFSEGVPPRSWIGSSSNAHPSHNSVWNFNHEVPIENVQSVSEFNLWPLFPSICSASGIHNGHSTPSSSGPPSFTQGSGNNQSYLRTTLLTERRGAEVLSSPHSLQALTFGNEGRRQLLSEIRQVLMAIQRGENLRAEGERVNQWEDEIEIKSQCPIVTLEGKTAVEGKDLWSGQLEFPPLDYALFDPFLYHGMAEIHDRHREMRLDVDNMSYEELLALEERIGDVSTGLSEDVIVKSMKQRLYTALMTQSCTGLEPCCICQDEFGDGENVGSLDCGHEFHSACIKQWLMQKNICPICKVVALATT</sequence>
<evidence type="ECO:0000256" key="6">
    <source>
        <dbReference type="ARBA" id="ARBA00022771"/>
    </source>
</evidence>
<dbReference type="PROSITE" id="PS50089">
    <property type="entry name" value="ZF_RING_2"/>
    <property type="match status" value="1"/>
</dbReference>
<dbReference type="GO" id="GO:0061630">
    <property type="term" value="F:ubiquitin protein ligase activity"/>
    <property type="evidence" value="ECO:0007669"/>
    <property type="project" value="UniProtKB-EC"/>
</dbReference>
<keyword evidence="8" id="KW-0862">Zinc</keyword>
<feature type="region of interest" description="Disordered" evidence="10">
    <location>
        <begin position="513"/>
        <end position="533"/>
    </location>
</feature>
<gene>
    <name evidence="12" type="ORF">V8G54_001333</name>
</gene>
<keyword evidence="5" id="KW-0479">Metal-binding</keyword>
<dbReference type="InterPro" id="IPR045191">
    <property type="entry name" value="MBR1/2-like"/>
</dbReference>
<keyword evidence="7" id="KW-0833">Ubl conjugation pathway</keyword>
<evidence type="ECO:0000256" key="7">
    <source>
        <dbReference type="ARBA" id="ARBA00022786"/>
    </source>
</evidence>
<comment type="pathway">
    <text evidence="2">Protein modification; protein ubiquitination.</text>
</comment>
<evidence type="ECO:0000256" key="8">
    <source>
        <dbReference type="ARBA" id="ARBA00022833"/>
    </source>
</evidence>
<feature type="region of interest" description="Disordered" evidence="10">
    <location>
        <begin position="427"/>
        <end position="446"/>
    </location>
</feature>
<dbReference type="EMBL" id="CP144700">
    <property type="protein sequence ID" value="WVZ22789.1"/>
    <property type="molecule type" value="Genomic_DNA"/>
</dbReference>
<evidence type="ECO:0000256" key="3">
    <source>
        <dbReference type="ARBA" id="ARBA00012483"/>
    </source>
</evidence>
<dbReference type="EC" id="2.3.2.27" evidence="3"/>
<evidence type="ECO:0000256" key="9">
    <source>
        <dbReference type="PROSITE-ProRule" id="PRU00175"/>
    </source>
</evidence>
<evidence type="ECO:0000313" key="13">
    <source>
        <dbReference type="Proteomes" id="UP001374535"/>
    </source>
</evidence>
<keyword evidence="13" id="KW-1185">Reference proteome</keyword>
<feature type="compositionally biased region" description="Polar residues" evidence="10">
    <location>
        <begin position="436"/>
        <end position="446"/>
    </location>
</feature>
<dbReference type="GO" id="GO:0010228">
    <property type="term" value="P:vegetative to reproductive phase transition of meristem"/>
    <property type="evidence" value="ECO:0007669"/>
    <property type="project" value="UniProtKB-ARBA"/>
</dbReference>
<dbReference type="FunFam" id="3.30.40.10:FF:000309">
    <property type="entry name" value="E3 ubiquitin-protein ligase MBR2"/>
    <property type="match status" value="1"/>
</dbReference>
<dbReference type="SUPFAM" id="SSF57850">
    <property type="entry name" value="RING/U-box"/>
    <property type="match status" value="1"/>
</dbReference>
<dbReference type="Pfam" id="PF13639">
    <property type="entry name" value="zf-RING_2"/>
    <property type="match status" value="1"/>
</dbReference>
<dbReference type="Proteomes" id="UP001374535">
    <property type="component" value="Chromosome 1"/>
</dbReference>
<feature type="compositionally biased region" description="Low complexity" evidence="10">
    <location>
        <begin position="516"/>
        <end position="531"/>
    </location>
</feature>
<keyword evidence="4" id="KW-0808">Transferase</keyword>
<dbReference type="PANTHER" id="PTHR22937:SF163">
    <property type="entry name" value="RING-TYPE E3 UBIQUITIN TRANSFERASE"/>
    <property type="match status" value="1"/>
</dbReference>
<dbReference type="PANTHER" id="PTHR22937">
    <property type="entry name" value="E3 UBIQUITIN-PROTEIN LIGASE RNF165"/>
    <property type="match status" value="1"/>
</dbReference>
<organism evidence="12 13">
    <name type="scientific">Vigna mungo</name>
    <name type="common">Black gram</name>
    <name type="synonym">Phaseolus mungo</name>
    <dbReference type="NCBI Taxonomy" id="3915"/>
    <lineage>
        <taxon>Eukaryota</taxon>
        <taxon>Viridiplantae</taxon>
        <taxon>Streptophyta</taxon>
        <taxon>Embryophyta</taxon>
        <taxon>Tracheophyta</taxon>
        <taxon>Spermatophyta</taxon>
        <taxon>Magnoliopsida</taxon>
        <taxon>eudicotyledons</taxon>
        <taxon>Gunneridae</taxon>
        <taxon>Pentapetalae</taxon>
        <taxon>rosids</taxon>
        <taxon>fabids</taxon>
        <taxon>Fabales</taxon>
        <taxon>Fabaceae</taxon>
        <taxon>Papilionoideae</taxon>
        <taxon>50 kb inversion clade</taxon>
        <taxon>NPAAA clade</taxon>
        <taxon>indigoferoid/millettioid clade</taxon>
        <taxon>Phaseoleae</taxon>
        <taxon>Vigna</taxon>
    </lineage>
</organism>
<dbReference type="AlphaFoldDB" id="A0AAQ3SBP8"/>
<dbReference type="InterPro" id="IPR013083">
    <property type="entry name" value="Znf_RING/FYVE/PHD"/>
</dbReference>
<evidence type="ECO:0000256" key="5">
    <source>
        <dbReference type="ARBA" id="ARBA00022723"/>
    </source>
</evidence>
<feature type="domain" description="RING-type" evidence="11">
    <location>
        <begin position="710"/>
        <end position="751"/>
    </location>
</feature>
<dbReference type="GO" id="GO:0043161">
    <property type="term" value="P:proteasome-mediated ubiquitin-dependent protein catabolic process"/>
    <property type="evidence" value="ECO:0007669"/>
    <property type="project" value="UniProtKB-ARBA"/>
</dbReference>
<evidence type="ECO:0000259" key="11">
    <source>
        <dbReference type="PROSITE" id="PS50089"/>
    </source>
</evidence>
<reference evidence="12 13" key="1">
    <citation type="journal article" date="2023" name="Life. Sci Alliance">
        <title>Evolutionary insights into 3D genome organization and epigenetic landscape of Vigna mungo.</title>
        <authorList>
            <person name="Junaid A."/>
            <person name="Singh B."/>
            <person name="Bhatia S."/>
        </authorList>
    </citation>
    <scope>NUCLEOTIDE SEQUENCE [LARGE SCALE GENOMIC DNA]</scope>
    <source>
        <strain evidence="12">Urdbean</strain>
    </source>
</reference>
<dbReference type="InterPro" id="IPR001841">
    <property type="entry name" value="Znf_RING"/>
</dbReference>
<dbReference type="Gene3D" id="3.30.40.10">
    <property type="entry name" value="Zinc/RING finger domain, C3HC4 (zinc finger)"/>
    <property type="match status" value="1"/>
</dbReference>
<feature type="compositionally biased region" description="Polar residues" evidence="10">
    <location>
        <begin position="19"/>
        <end position="32"/>
    </location>
</feature>
<protein>
    <recommendedName>
        <fullName evidence="3">RING-type E3 ubiquitin transferase</fullName>
        <ecNumber evidence="3">2.3.2.27</ecNumber>
    </recommendedName>
</protein>
<evidence type="ECO:0000313" key="12">
    <source>
        <dbReference type="EMBL" id="WVZ22789.1"/>
    </source>
</evidence>
<evidence type="ECO:0000256" key="2">
    <source>
        <dbReference type="ARBA" id="ARBA00004906"/>
    </source>
</evidence>
<feature type="region of interest" description="Disordered" evidence="10">
    <location>
        <begin position="1"/>
        <end position="32"/>
    </location>
</feature>
<keyword evidence="6 9" id="KW-0863">Zinc-finger</keyword>
<evidence type="ECO:0000256" key="1">
    <source>
        <dbReference type="ARBA" id="ARBA00000900"/>
    </source>
</evidence>
<proteinExistence type="predicted"/>
<evidence type="ECO:0000256" key="10">
    <source>
        <dbReference type="SAM" id="MobiDB-lite"/>
    </source>
</evidence>
<dbReference type="GO" id="GO:0008270">
    <property type="term" value="F:zinc ion binding"/>
    <property type="evidence" value="ECO:0007669"/>
    <property type="project" value="UniProtKB-KW"/>
</dbReference>
<comment type="catalytic activity">
    <reaction evidence="1">
        <text>S-ubiquitinyl-[E2 ubiquitin-conjugating enzyme]-L-cysteine + [acceptor protein]-L-lysine = [E2 ubiquitin-conjugating enzyme]-L-cysteine + N(6)-ubiquitinyl-[acceptor protein]-L-lysine.</text>
        <dbReference type="EC" id="2.3.2.27"/>
    </reaction>
</comment>
<evidence type="ECO:0000256" key="4">
    <source>
        <dbReference type="ARBA" id="ARBA00022679"/>
    </source>
</evidence>
<accession>A0AAQ3SBP8</accession>
<name>A0AAQ3SBP8_VIGMU</name>
<dbReference type="SMART" id="SM00184">
    <property type="entry name" value="RING"/>
    <property type="match status" value="1"/>
</dbReference>